<gene>
    <name evidence="1" type="ORF">Tco_1079434</name>
</gene>
<reference evidence="1" key="1">
    <citation type="journal article" date="2022" name="Int. J. Mol. Sci.">
        <title>Draft Genome of Tanacetum Coccineum: Genomic Comparison of Closely Related Tanacetum-Family Plants.</title>
        <authorList>
            <person name="Yamashiro T."/>
            <person name="Shiraishi A."/>
            <person name="Nakayama K."/>
            <person name="Satake H."/>
        </authorList>
    </citation>
    <scope>NUCLEOTIDE SEQUENCE</scope>
</reference>
<keyword evidence="2" id="KW-1185">Reference proteome</keyword>
<accession>A0ABQ5HSP1</accession>
<name>A0ABQ5HSP1_9ASTR</name>
<sequence length="135" mass="15444">MPREPVLTRKVLSSDDRHDVDVLGSTKPSVRNYRSTTKHPLASISEWIPDEMGFPNKCLSRDESRSIFGICHEVDVDWLGSGITVFPNDDVSEVGYGAEHINNWFGISLLAKPNYFCILLTCYTMMYRRGMLIQW</sequence>
<dbReference type="EMBL" id="BQNB010019936">
    <property type="protein sequence ID" value="GJT90589.1"/>
    <property type="molecule type" value="Genomic_DNA"/>
</dbReference>
<reference evidence="1" key="2">
    <citation type="submission" date="2022-01" db="EMBL/GenBank/DDBJ databases">
        <authorList>
            <person name="Yamashiro T."/>
            <person name="Shiraishi A."/>
            <person name="Satake H."/>
            <person name="Nakayama K."/>
        </authorList>
    </citation>
    <scope>NUCLEOTIDE SEQUENCE</scope>
</reference>
<evidence type="ECO:0000313" key="2">
    <source>
        <dbReference type="Proteomes" id="UP001151760"/>
    </source>
</evidence>
<evidence type="ECO:0000313" key="1">
    <source>
        <dbReference type="EMBL" id="GJT90589.1"/>
    </source>
</evidence>
<proteinExistence type="predicted"/>
<dbReference type="Proteomes" id="UP001151760">
    <property type="component" value="Unassembled WGS sequence"/>
</dbReference>
<protein>
    <submittedName>
        <fullName evidence="1">Uncharacterized protein</fullName>
    </submittedName>
</protein>
<organism evidence="1 2">
    <name type="scientific">Tanacetum coccineum</name>
    <dbReference type="NCBI Taxonomy" id="301880"/>
    <lineage>
        <taxon>Eukaryota</taxon>
        <taxon>Viridiplantae</taxon>
        <taxon>Streptophyta</taxon>
        <taxon>Embryophyta</taxon>
        <taxon>Tracheophyta</taxon>
        <taxon>Spermatophyta</taxon>
        <taxon>Magnoliopsida</taxon>
        <taxon>eudicotyledons</taxon>
        <taxon>Gunneridae</taxon>
        <taxon>Pentapetalae</taxon>
        <taxon>asterids</taxon>
        <taxon>campanulids</taxon>
        <taxon>Asterales</taxon>
        <taxon>Asteraceae</taxon>
        <taxon>Asteroideae</taxon>
        <taxon>Anthemideae</taxon>
        <taxon>Anthemidinae</taxon>
        <taxon>Tanacetum</taxon>
    </lineage>
</organism>
<comment type="caution">
    <text evidence="1">The sequence shown here is derived from an EMBL/GenBank/DDBJ whole genome shotgun (WGS) entry which is preliminary data.</text>
</comment>